<feature type="compositionally biased region" description="Basic residues" evidence="1">
    <location>
        <begin position="9"/>
        <end position="23"/>
    </location>
</feature>
<name>A0A836B8P8_9CHLO</name>
<feature type="region of interest" description="Disordered" evidence="1">
    <location>
        <begin position="1"/>
        <end position="37"/>
    </location>
</feature>
<dbReference type="Proteomes" id="UP000613740">
    <property type="component" value="Unassembled WGS sequence"/>
</dbReference>
<gene>
    <name evidence="2" type="ORF">HYH02_004682</name>
</gene>
<evidence type="ECO:0000313" key="2">
    <source>
        <dbReference type="EMBL" id="KAG2450848.1"/>
    </source>
</evidence>
<protein>
    <submittedName>
        <fullName evidence="2">Uncharacterized protein</fullName>
    </submittedName>
</protein>
<evidence type="ECO:0000313" key="3">
    <source>
        <dbReference type="Proteomes" id="UP000613740"/>
    </source>
</evidence>
<dbReference type="EMBL" id="JAEHOD010000010">
    <property type="protein sequence ID" value="KAG2450848.1"/>
    <property type="molecule type" value="Genomic_DNA"/>
</dbReference>
<accession>A0A836B8P8</accession>
<evidence type="ECO:0000256" key="1">
    <source>
        <dbReference type="SAM" id="MobiDB-lite"/>
    </source>
</evidence>
<keyword evidence="3" id="KW-1185">Reference proteome</keyword>
<sequence length="96" mass="10220">MPAPTWQLRSRRPWRRLKHRHHASPATASGHLGGRAAAAASAASSSAAIMRMCRMGGVRRRACILTIHITSSSSAARDRTGGAPAWVVPSTDLPVK</sequence>
<feature type="region of interest" description="Disordered" evidence="1">
    <location>
        <begin position="74"/>
        <end position="96"/>
    </location>
</feature>
<comment type="caution">
    <text evidence="2">The sequence shown here is derived from an EMBL/GenBank/DDBJ whole genome shotgun (WGS) entry which is preliminary data.</text>
</comment>
<reference evidence="2" key="1">
    <citation type="journal article" date="2020" name="bioRxiv">
        <title>Comparative genomics of Chlamydomonas.</title>
        <authorList>
            <person name="Craig R.J."/>
            <person name="Hasan A.R."/>
            <person name="Ness R.W."/>
            <person name="Keightley P.D."/>
        </authorList>
    </citation>
    <scope>NUCLEOTIDE SEQUENCE</scope>
    <source>
        <strain evidence="2">CCAP 11/173</strain>
    </source>
</reference>
<proteinExistence type="predicted"/>
<dbReference type="AlphaFoldDB" id="A0A836B8P8"/>
<organism evidence="2 3">
    <name type="scientific">Chlamydomonas schloesseri</name>
    <dbReference type="NCBI Taxonomy" id="2026947"/>
    <lineage>
        <taxon>Eukaryota</taxon>
        <taxon>Viridiplantae</taxon>
        <taxon>Chlorophyta</taxon>
        <taxon>core chlorophytes</taxon>
        <taxon>Chlorophyceae</taxon>
        <taxon>CS clade</taxon>
        <taxon>Chlamydomonadales</taxon>
        <taxon>Chlamydomonadaceae</taxon>
        <taxon>Chlamydomonas</taxon>
    </lineage>
</organism>